<protein>
    <submittedName>
        <fullName evidence="1">Uncharacterized protein</fullName>
    </submittedName>
</protein>
<evidence type="ECO:0000313" key="1">
    <source>
        <dbReference type="EMBL" id="CAB4161416.1"/>
    </source>
</evidence>
<organism evidence="1">
    <name type="scientific">uncultured Caudovirales phage</name>
    <dbReference type="NCBI Taxonomy" id="2100421"/>
    <lineage>
        <taxon>Viruses</taxon>
        <taxon>Duplodnaviria</taxon>
        <taxon>Heunggongvirae</taxon>
        <taxon>Uroviricota</taxon>
        <taxon>Caudoviricetes</taxon>
        <taxon>Peduoviridae</taxon>
        <taxon>Maltschvirus</taxon>
        <taxon>Maltschvirus maltsch</taxon>
    </lineage>
</organism>
<gene>
    <name evidence="1" type="ORF">UFOVP728_48</name>
</gene>
<proteinExistence type="predicted"/>
<sequence length="106" mass="11005">MPNLVFDQRFYTVDNQRRSELSGVAVTPSDSVDLPNGTTAAIFVTGTGNVSLDIETVSVATGALTALTVTLTGVPANTRIGVRASRIRATSTTATGIFALYVASNL</sequence>
<dbReference type="EMBL" id="LR796706">
    <property type="protein sequence ID" value="CAB4161416.1"/>
    <property type="molecule type" value="Genomic_DNA"/>
</dbReference>
<name>A0A6J5NV27_9CAUD</name>
<accession>A0A6J5NV27</accession>
<reference evidence="1" key="1">
    <citation type="submission" date="2020-04" db="EMBL/GenBank/DDBJ databases">
        <authorList>
            <person name="Chiriac C."/>
            <person name="Salcher M."/>
            <person name="Ghai R."/>
            <person name="Kavagutti S V."/>
        </authorList>
    </citation>
    <scope>NUCLEOTIDE SEQUENCE</scope>
</reference>